<keyword evidence="9" id="KW-1133">Transmembrane helix</keyword>
<dbReference type="FunFam" id="3.30.565.10:FF:000037">
    <property type="entry name" value="Hybrid sensor histidine kinase/response regulator"/>
    <property type="match status" value="1"/>
</dbReference>
<dbReference type="Proteomes" id="UP000183190">
    <property type="component" value="Unassembled WGS sequence"/>
</dbReference>
<dbReference type="Pfam" id="PF00512">
    <property type="entry name" value="HisKA"/>
    <property type="match status" value="1"/>
</dbReference>
<dbReference type="RefSeq" id="WP_074715116.1">
    <property type="nucleotide sequence ID" value="NZ_FNWV01000003.1"/>
</dbReference>
<evidence type="ECO:0000313" key="11">
    <source>
        <dbReference type="EMBL" id="SEH51119.1"/>
    </source>
</evidence>
<evidence type="ECO:0000313" key="12">
    <source>
        <dbReference type="Proteomes" id="UP000183190"/>
    </source>
</evidence>
<keyword evidence="7" id="KW-0067">ATP-binding</keyword>
<evidence type="ECO:0000256" key="7">
    <source>
        <dbReference type="ARBA" id="ARBA00022840"/>
    </source>
</evidence>
<evidence type="ECO:0000256" key="5">
    <source>
        <dbReference type="ARBA" id="ARBA00022741"/>
    </source>
</evidence>
<evidence type="ECO:0000256" key="9">
    <source>
        <dbReference type="SAM" id="Phobius"/>
    </source>
</evidence>
<feature type="transmembrane region" description="Helical" evidence="9">
    <location>
        <begin position="167"/>
        <end position="189"/>
    </location>
</feature>
<keyword evidence="5" id="KW-0547">Nucleotide-binding</keyword>
<dbReference type="EC" id="2.7.13.3" evidence="2"/>
<dbReference type="PANTHER" id="PTHR43547:SF2">
    <property type="entry name" value="HYBRID SIGNAL TRANSDUCTION HISTIDINE KINASE C"/>
    <property type="match status" value="1"/>
</dbReference>
<protein>
    <recommendedName>
        <fullName evidence="2">histidine kinase</fullName>
        <ecNumber evidence="2">2.7.13.3</ecNumber>
    </recommendedName>
</protein>
<keyword evidence="3" id="KW-0597">Phosphoprotein</keyword>
<keyword evidence="8" id="KW-0902">Two-component regulatory system</keyword>
<dbReference type="CDD" id="cd00082">
    <property type="entry name" value="HisKA"/>
    <property type="match status" value="1"/>
</dbReference>
<dbReference type="GO" id="GO:0000155">
    <property type="term" value="F:phosphorelay sensor kinase activity"/>
    <property type="evidence" value="ECO:0007669"/>
    <property type="project" value="InterPro"/>
</dbReference>
<comment type="catalytic activity">
    <reaction evidence="1">
        <text>ATP + protein L-histidine = ADP + protein N-phospho-L-histidine.</text>
        <dbReference type="EC" id="2.7.13.3"/>
    </reaction>
</comment>
<dbReference type="SUPFAM" id="SSF47384">
    <property type="entry name" value="Homodimeric domain of signal transducing histidine kinase"/>
    <property type="match status" value="1"/>
</dbReference>
<dbReference type="OrthoDB" id="9813151at2"/>
<dbReference type="AlphaFoldDB" id="A0A1H6IN91"/>
<dbReference type="InterPro" id="IPR004358">
    <property type="entry name" value="Sig_transdc_His_kin-like_C"/>
</dbReference>
<dbReference type="InterPro" id="IPR036890">
    <property type="entry name" value="HATPase_C_sf"/>
</dbReference>
<keyword evidence="9" id="KW-0812">Transmembrane</keyword>
<gene>
    <name evidence="11" type="ORF">SAMN02910265_01115</name>
</gene>
<dbReference type="PROSITE" id="PS50109">
    <property type="entry name" value="HIS_KIN"/>
    <property type="match status" value="1"/>
</dbReference>
<dbReference type="InterPro" id="IPR005467">
    <property type="entry name" value="His_kinase_dom"/>
</dbReference>
<keyword evidence="6 11" id="KW-0418">Kinase</keyword>
<organism evidence="11 12">
    <name type="scientific">Ruminococcus flavefaciens</name>
    <dbReference type="NCBI Taxonomy" id="1265"/>
    <lineage>
        <taxon>Bacteria</taxon>
        <taxon>Bacillati</taxon>
        <taxon>Bacillota</taxon>
        <taxon>Clostridia</taxon>
        <taxon>Eubacteriales</taxon>
        <taxon>Oscillospiraceae</taxon>
        <taxon>Ruminococcus</taxon>
    </lineage>
</organism>
<evidence type="ECO:0000256" key="8">
    <source>
        <dbReference type="ARBA" id="ARBA00023012"/>
    </source>
</evidence>
<dbReference type="Gene3D" id="3.30.565.10">
    <property type="entry name" value="Histidine kinase-like ATPase, C-terminal domain"/>
    <property type="match status" value="1"/>
</dbReference>
<dbReference type="SUPFAM" id="SSF55874">
    <property type="entry name" value="ATPase domain of HSP90 chaperone/DNA topoisomerase II/histidine kinase"/>
    <property type="match status" value="1"/>
</dbReference>
<proteinExistence type="predicted"/>
<feature type="transmembrane region" description="Helical" evidence="9">
    <location>
        <begin position="12"/>
        <end position="31"/>
    </location>
</feature>
<dbReference type="InterPro" id="IPR036097">
    <property type="entry name" value="HisK_dim/P_sf"/>
</dbReference>
<name>A0A1H6IN91_RUMFL</name>
<dbReference type="GO" id="GO:0005524">
    <property type="term" value="F:ATP binding"/>
    <property type="evidence" value="ECO:0007669"/>
    <property type="project" value="UniProtKB-KW"/>
</dbReference>
<evidence type="ECO:0000256" key="4">
    <source>
        <dbReference type="ARBA" id="ARBA00022679"/>
    </source>
</evidence>
<evidence type="ECO:0000256" key="6">
    <source>
        <dbReference type="ARBA" id="ARBA00022777"/>
    </source>
</evidence>
<keyword evidence="9" id="KW-0472">Membrane</keyword>
<dbReference type="CDD" id="cd00075">
    <property type="entry name" value="HATPase"/>
    <property type="match status" value="1"/>
</dbReference>
<dbReference type="SMART" id="SM00387">
    <property type="entry name" value="HATPase_c"/>
    <property type="match status" value="1"/>
</dbReference>
<sequence>MFRKVHIRLTMLFTGVCTLVVAVMSLLYLYLSWNNIQKNSFISFKTDIANFSSTLSKDHVISQSWLMNINMNYSYQLYIYDNGKAMLSTSKGMSEENSALLEDIKSELSTDIQRLRYTGSVAHDEFSCSAKNHRYYVGIICISGDKGITEVYAVKSLDSQQKQLRKLIIYFILIIIGAAIVFFVFSYFFTKLLLKPVKQAHQQQAHFIAAASHEIRNPVNTIMSALDAMETSEGDQQQYLSKIARKEGKRLALLTEDLLTLARSDNGSFTAQTAPTELDTLIIDCYEAFLSPAKEKTIDLSVKLPDDNIPKAMIDAERINQVISILLNNAVSYTPENGKIEIAYSVDNSQHIVRVSDSGCGISEEDRQHIFERFYRADRSRTDRSHFGLGLSIAKEIIDLHNGTISVEDSPLGGTSFTISLPSEK</sequence>
<dbReference type="PANTHER" id="PTHR43547">
    <property type="entry name" value="TWO-COMPONENT HISTIDINE KINASE"/>
    <property type="match status" value="1"/>
</dbReference>
<dbReference type="InterPro" id="IPR003594">
    <property type="entry name" value="HATPase_dom"/>
</dbReference>
<dbReference type="Pfam" id="PF02518">
    <property type="entry name" value="HATPase_c"/>
    <property type="match status" value="1"/>
</dbReference>
<reference evidence="11 12" key="1">
    <citation type="submission" date="2016-10" db="EMBL/GenBank/DDBJ databases">
        <authorList>
            <person name="de Groot N.N."/>
        </authorList>
    </citation>
    <scope>NUCLEOTIDE SEQUENCE [LARGE SCALE GENOMIC DNA]</scope>
    <source>
        <strain evidence="11 12">YAD2003</strain>
    </source>
</reference>
<evidence type="ECO:0000256" key="2">
    <source>
        <dbReference type="ARBA" id="ARBA00012438"/>
    </source>
</evidence>
<evidence type="ECO:0000256" key="3">
    <source>
        <dbReference type="ARBA" id="ARBA00022553"/>
    </source>
</evidence>
<dbReference type="EMBL" id="FNWV01000003">
    <property type="protein sequence ID" value="SEH51119.1"/>
    <property type="molecule type" value="Genomic_DNA"/>
</dbReference>
<dbReference type="Gene3D" id="1.10.287.130">
    <property type="match status" value="1"/>
</dbReference>
<keyword evidence="4" id="KW-0808">Transferase</keyword>
<accession>A0A1H6IN91</accession>
<dbReference type="SMART" id="SM00388">
    <property type="entry name" value="HisKA"/>
    <property type="match status" value="1"/>
</dbReference>
<evidence type="ECO:0000259" key="10">
    <source>
        <dbReference type="PROSITE" id="PS50109"/>
    </source>
</evidence>
<evidence type="ECO:0000256" key="1">
    <source>
        <dbReference type="ARBA" id="ARBA00000085"/>
    </source>
</evidence>
<dbReference type="PRINTS" id="PR00344">
    <property type="entry name" value="BCTRLSENSOR"/>
</dbReference>
<dbReference type="InterPro" id="IPR003661">
    <property type="entry name" value="HisK_dim/P_dom"/>
</dbReference>
<feature type="domain" description="Histidine kinase" evidence="10">
    <location>
        <begin position="210"/>
        <end position="425"/>
    </location>
</feature>